<sequence length="247" mass="28511">MKYLLNIALACLFFSSYAQTDTTYYDDDDKEVKSWDYCTYYKITHNEPTKETVNYYTAAGQHTSEYHYDVNFTDDGHKMQTPSGVHKKWYSNGKLKSEENYNSGKLDGTVNTFWENGTKRREDIFKNGQSVQGKCFNQNGEEIPYIAYIVNPSFDGGLEALMKFLQINVRYPKEAQKYNVEGIVYVGFVVEKDGSIADIEVVKGVVKELDEEALRVTKMMPKWQPGLLEGEPLSVRYTLPFRFAFKN</sequence>
<evidence type="ECO:0000256" key="1">
    <source>
        <dbReference type="ARBA" id="ARBA00004383"/>
    </source>
</evidence>
<dbReference type="PROSITE" id="PS52015">
    <property type="entry name" value="TONB_CTD"/>
    <property type="match status" value="1"/>
</dbReference>
<dbReference type="Proteomes" id="UP000199514">
    <property type="component" value="Unassembled WGS sequence"/>
</dbReference>
<comment type="subcellular location">
    <subcellularLocation>
        <location evidence="1">Cell inner membrane</location>
        <topology evidence="1">Single-pass membrane protein</topology>
        <orientation evidence="1">Periplasmic side</orientation>
    </subcellularLocation>
</comment>
<dbReference type="PANTHER" id="PTHR33446:SF2">
    <property type="entry name" value="PROTEIN TONB"/>
    <property type="match status" value="1"/>
</dbReference>
<reference evidence="12 13" key="1">
    <citation type="submission" date="2016-10" db="EMBL/GenBank/DDBJ databases">
        <authorList>
            <person name="de Groot N.N."/>
        </authorList>
    </citation>
    <scope>NUCLEOTIDE SEQUENCE [LARGE SCALE GENOMIC DNA]</scope>
    <source>
        <strain evidence="12 13">DSM 6793</strain>
    </source>
</reference>
<dbReference type="InterPro" id="IPR006260">
    <property type="entry name" value="TonB/TolA_C"/>
</dbReference>
<dbReference type="STRING" id="927664.SAMN05421780_104121"/>
<evidence type="ECO:0000256" key="5">
    <source>
        <dbReference type="ARBA" id="ARBA00022519"/>
    </source>
</evidence>
<dbReference type="AlphaFoldDB" id="A0A1I1I587"/>
<protein>
    <submittedName>
        <fullName evidence="12">TonB family C-terminal domain-containing protein</fullName>
    </submittedName>
</protein>
<dbReference type="EMBL" id="FOLE01000004">
    <property type="protein sequence ID" value="SFC28360.1"/>
    <property type="molecule type" value="Genomic_DNA"/>
</dbReference>
<keyword evidence="8" id="KW-1133">Transmembrane helix</keyword>
<keyword evidence="9" id="KW-0472">Membrane</keyword>
<keyword evidence="10" id="KW-0732">Signal</keyword>
<evidence type="ECO:0000256" key="8">
    <source>
        <dbReference type="ARBA" id="ARBA00022989"/>
    </source>
</evidence>
<evidence type="ECO:0000313" key="13">
    <source>
        <dbReference type="Proteomes" id="UP000199514"/>
    </source>
</evidence>
<gene>
    <name evidence="12" type="ORF">SAMN05421780_104121</name>
</gene>
<evidence type="ECO:0000256" key="4">
    <source>
        <dbReference type="ARBA" id="ARBA00022475"/>
    </source>
</evidence>
<evidence type="ECO:0000313" key="12">
    <source>
        <dbReference type="EMBL" id="SFC28360.1"/>
    </source>
</evidence>
<dbReference type="GO" id="GO:0015031">
    <property type="term" value="P:protein transport"/>
    <property type="evidence" value="ECO:0007669"/>
    <property type="project" value="UniProtKB-KW"/>
</dbReference>
<dbReference type="PANTHER" id="PTHR33446">
    <property type="entry name" value="PROTEIN TONB-RELATED"/>
    <property type="match status" value="1"/>
</dbReference>
<name>A0A1I1I587_9BACT</name>
<dbReference type="InterPro" id="IPR037682">
    <property type="entry name" value="TonB_C"/>
</dbReference>
<feature type="signal peptide" evidence="10">
    <location>
        <begin position="1"/>
        <end position="20"/>
    </location>
</feature>
<dbReference type="SUPFAM" id="SSF74653">
    <property type="entry name" value="TolA/TonB C-terminal domain"/>
    <property type="match status" value="1"/>
</dbReference>
<dbReference type="InterPro" id="IPR003538">
    <property type="entry name" value="TonB"/>
</dbReference>
<feature type="chain" id="PRO_5011612009" evidence="10">
    <location>
        <begin position="21"/>
        <end position="247"/>
    </location>
</feature>
<dbReference type="Gene3D" id="2.20.110.10">
    <property type="entry name" value="Histone H3 K4-specific methyltransferase SET7/9 N-terminal domain"/>
    <property type="match status" value="1"/>
</dbReference>
<dbReference type="GO" id="GO:0098797">
    <property type="term" value="C:plasma membrane protein complex"/>
    <property type="evidence" value="ECO:0007669"/>
    <property type="project" value="TreeGrafter"/>
</dbReference>
<evidence type="ECO:0000259" key="11">
    <source>
        <dbReference type="PROSITE" id="PS52015"/>
    </source>
</evidence>
<evidence type="ECO:0000256" key="9">
    <source>
        <dbReference type="ARBA" id="ARBA00023136"/>
    </source>
</evidence>
<proteinExistence type="inferred from homology"/>
<keyword evidence="6" id="KW-0812">Transmembrane</keyword>
<dbReference type="SUPFAM" id="SSF82185">
    <property type="entry name" value="Histone H3 K4-specific methyltransferase SET7/9 N-terminal domain"/>
    <property type="match status" value="1"/>
</dbReference>
<dbReference type="Gene3D" id="3.30.1150.10">
    <property type="match status" value="1"/>
</dbReference>
<dbReference type="NCBIfam" id="TIGR01352">
    <property type="entry name" value="tonB_Cterm"/>
    <property type="match status" value="1"/>
</dbReference>
<dbReference type="GO" id="GO:0031992">
    <property type="term" value="F:energy transducer activity"/>
    <property type="evidence" value="ECO:0007669"/>
    <property type="project" value="InterPro"/>
</dbReference>
<dbReference type="RefSeq" id="WP_091510714.1">
    <property type="nucleotide sequence ID" value="NZ_FOLE01000004.1"/>
</dbReference>
<dbReference type="GO" id="GO:0055085">
    <property type="term" value="P:transmembrane transport"/>
    <property type="evidence" value="ECO:0007669"/>
    <property type="project" value="InterPro"/>
</dbReference>
<dbReference type="GO" id="GO:0030288">
    <property type="term" value="C:outer membrane-bounded periplasmic space"/>
    <property type="evidence" value="ECO:0007669"/>
    <property type="project" value="InterPro"/>
</dbReference>
<keyword evidence="3" id="KW-0813">Transport</keyword>
<dbReference type="PRINTS" id="PR01374">
    <property type="entry name" value="TONBPROTEIN"/>
</dbReference>
<evidence type="ECO:0000256" key="3">
    <source>
        <dbReference type="ARBA" id="ARBA00022448"/>
    </source>
</evidence>
<dbReference type="Pfam" id="PF03544">
    <property type="entry name" value="TonB_C"/>
    <property type="match status" value="1"/>
</dbReference>
<evidence type="ECO:0000256" key="7">
    <source>
        <dbReference type="ARBA" id="ARBA00022927"/>
    </source>
</evidence>
<dbReference type="GO" id="GO:0015891">
    <property type="term" value="P:siderophore transport"/>
    <property type="evidence" value="ECO:0007669"/>
    <property type="project" value="InterPro"/>
</dbReference>
<keyword evidence="7" id="KW-0653">Protein transport</keyword>
<evidence type="ECO:0000256" key="10">
    <source>
        <dbReference type="SAM" id="SignalP"/>
    </source>
</evidence>
<feature type="domain" description="TonB C-terminal" evidence="11">
    <location>
        <begin position="156"/>
        <end position="247"/>
    </location>
</feature>
<dbReference type="InterPro" id="IPR051045">
    <property type="entry name" value="TonB-dependent_transducer"/>
</dbReference>
<keyword evidence="13" id="KW-1185">Reference proteome</keyword>
<organism evidence="12 13">
    <name type="scientific">Flexibacter flexilis DSM 6793</name>
    <dbReference type="NCBI Taxonomy" id="927664"/>
    <lineage>
        <taxon>Bacteria</taxon>
        <taxon>Pseudomonadati</taxon>
        <taxon>Bacteroidota</taxon>
        <taxon>Cytophagia</taxon>
        <taxon>Cytophagales</taxon>
        <taxon>Flexibacteraceae</taxon>
        <taxon>Flexibacter</taxon>
    </lineage>
</organism>
<keyword evidence="4" id="KW-1003">Cell membrane</keyword>
<evidence type="ECO:0000256" key="6">
    <source>
        <dbReference type="ARBA" id="ARBA00022692"/>
    </source>
</evidence>
<dbReference type="OrthoDB" id="9812355at2"/>
<keyword evidence="5" id="KW-0997">Cell inner membrane</keyword>
<evidence type="ECO:0000256" key="2">
    <source>
        <dbReference type="ARBA" id="ARBA00006555"/>
    </source>
</evidence>
<accession>A0A1I1I587</accession>
<comment type="similarity">
    <text evidence="2">Belongs to the TonB family.</text>
</comment>